<dbReference type="PROSITE" id="PS00622">
    <property type="entry name" value="HTH_LUXR_1"/>
    <property type="match status" value="1"/>
</dbReference>
<evidence type="ECO:0000259" key="2">
    <source>
        <dbReference type="PROSITE" id="PS50043"/>
    </source>
</evidence>
<dbReference type="Gene3D" id="3.40.50.2300">
    <property type="match status" value="1"/>
</dbReference>
<dbReference type="SUPFAM" id="SSF46894">
    <property type="entry name" value="C-terminal effector domain of the bipartite response regulators"/>
    <property type="match status" value="1"/>
</dbReference>
<dbReference type="InterPro" id="IPR000792">
    <property type="entry name" value="Tscrpt_reg_LuxR_C"/>
</dbReference>
<keyword evidence="4" id="KW-1185">Reference proteome</keyword>
<dbReference type="GO" id="GO:0003677">
    <property type="term" value="F:DNA binding"/>
    <property type="evidence" value="ECO:0007669"/>
    <property type="project" value="UniProtKB-KW"/>
</dbReference>
<dbReference type="SUPFAM" id="SSF52172">
    <property type="entry name" value="CheY-like"/>
    <property type="match status" value="1"/>
</dbReference>
<sequence>MLCVCGWSTRYSLITDGKCLVGAGGREVSVLIVESRHFSFIGLRSMIDGSRGMSVVGRAVSLDELRASVGSNNVDVVVVGHLYGCVDSARAVDAVAAESEVEVRLALLVDPSVADLRKDGMSCEYACLPTDIDMEEFRAALRMLSAGYRIHRPEQRGFPRHRGAQAPTLHQENSEIGEITRRESDVFSLLARGYSNARISSQLSISENTVKSHVRSILTKLGLRSRASAVAYAYEHRML</sequence>
<dbReference type="PANTHER" id="PTHR43214:SF43">
    <property type="entry name" value="TWO-COMPONENT RESPONSE REGULATOR"/>
    <property type="match status" value="1"/>
</dbReference>
<dbReference type="KEGG" id="ngv:CDO52_00500"/>
<evidence type="ECO:0000313" key="3">
    <source>
        <dbReference type="EMBL" id="ASU81458.1"/>
    </source>
</evidence>
<organism evidence="3 4">
    <name type="scientific">Nocardiopsis gilva YIM 90087</name>
    <dbReference type="NCBI Taxonomy" id="1235441"/>
    <lineage>
        <taxon>Bacteria</taxon>
        <taxon>Bacillati</taxon>
        <taxon>Actinomycetota</taxon>
        <taxon>Actinomycetes</taxon>
        <taxon>Streptosporangiales</taxon>
        <taxon>Nocardiopsidaceae</taxon>
        <taxon>Nocardiopsis</taxon>
    </lineage>
</organism>
<dbReference type="EMBL" id="CP022753">
    <property type="protein sequence ID" value="ASU81458.1"/>
    <property type="molecule type" value="Genomic_DNA"/>
</dbReference>
<keyword evidence="1" id="KW-0238">DNA-binding</keyword>
<dbReference type="PANTHER" id="PTHR43214">
    <property type="entry name" value="TWO-COMPONENT RESPONSE REGULATOR"/>
    <property type="match status" value="1"/>
</dbReference>
<dbReference type="PROSITE" id="PS50043">
    <property type="entry name" value="HTH_LUXR_2"/>
    <property type="match status" value="1"/>
</dbReference>
<dbReference type="InterPro" id="IPR016032">
    <property type="entry name" value="Sig_transdc_resp-reg_C-effctor"/>
</dbReference>
<name>A0A223S033_9ACTN</name>
<protein>
    <recommendedName>
        <fullName evidence="2">HTH luxR-type domain-containing protein</fullName>
    </recommendedName>
</protein>
<reference evidence="3 4" key="1">
    <citation type="submission" date="2017-08" db="EMBL/GenBank/DDBJ databases">
        <title>The complete genome sequence of Nocardiopsis gilva YIM 90087.</title>
        <authorList>
            <person name="Yin M."/>
            <person name="Tang S."/>
        </authorList>
    </citation>
    <scope>NUCLEOTIDE SEQUENCE [LARGE SCALE GENOMIC DNA]</scope>
    <source>
        <strain evidence="3 4">YIM 90087</strain>
    </source>
</reference>
<dbReference type="PRINTS" id="PR00038">
    <property type="entry name" value="HTHLUXR"/>
</dbReference>
<dbReference type="InterPro" id="IPR039420">
    <property type="entry name" value="WalR-like"/>
</dbReference>
<accession>A0A223S033</accession>
<feature type="domain" description="HTH luxR-type" evidence="2">
    <location>
        <begin position="172"/>
        <end position="237"/>
    </location>
</feature>
<gene>
    <name evidence="3" type="ORF">CDO52_00500</name>
</gene>
<dbReference type="AlphaFoldDB" id="A0A223S033"/>
<dbReference type="Proteomes" id="UP000215005">
    <property type="component" value="Chromosome"/>
</dbReference>
<evidence type="ECO:0000313" key="4">
    <source>
        <dbReference type="Proteomes" id="UP000215005"/>
    </source>
</evidence>
<dbReference type="SMART" id="SM00421">
    <property type="entry name" value="HTH_LUXR"/>
    <property type="match status" value="1"/>
</dbReference>
<dbReference type="GO" id="GO:0006355">
    <property type="term" value="P:regulation of DNA-templated transcription"/>
    <property type="evidence" value="ECO:0007669"/>
    <property type="project" value="InterPro"/>
</dbReference>
<proteinExistence type="predicted"/>
<evidence type="ECO:0000256" key="1">
    <source>
        <dbReference type="ARBA" id="ARBA00023125"/>
    </source>
</evidence>
<dbReference type="Pfam" id="PF00196">
    <property type="entry name" value="GerE"/>
    <property type="match status" value="1"/>
</dbReference>
<dbReference type="InterPro" id="IPR011006">
    <property type="entry name" value="CheY-like_superfamily"/>
</dbReference>
<dbReference type="CDD" id="cd06170">
    <property type="entry name" value="LuxR_C_like"/>
    <property type="match status" value="1"/>
</dbReference>